<accession>A0A2K8T091</accession>
<reference evidence="1 2" key="1">
    <citation type="submission" date="2017-11" db="EMBL/GenBank/DDBJ databases">
        <title>Complete genome of a free-living desiccation-tolerant cyanobacterium and its photosynthetic adaptation to extreme terrestrial habitat.</title>
        <authorList>
            <person name="Shang J."/>
        </authorList>
    </citation>
    <scope>NUCLEOTIDE SEQUENCE [LARGE SCALE GENOMIC DNA]</scope>
    <source>
        <strain evidence="1 2">CCNUN1</strain>
    </source>
</reference>
<name>A0A2K8T091_9NOSO</name>
<evidence type="ECO:0000313" key="1">
    <source>
        <dbReference type="EMBL" id="AUB41118.1"/>
    </source>
</evidence>
<evidence type="ECO:0000313" key="2">
    <source>
        <dbReference type="Proteomes" id="UP000232003"/>
    </source>
</evidence>
<dbReference type="AlphaFoldDB" id="A0A2K8T091"/>
<dbReference type="KEGG" id="nfl:COO91_07163"/>
<sequence length="39" mass="4459">MGFDLIPQPQANVVSLKRPRKAIAFPMDVKKHFCFLEEG</sequence>
<protein>
    <submittedName>
        <fullName evidence="1">Uncharacterized protein</fullName>
    </submittedName>
</protein>
<organism evidence="1 2">
    <name type="scientific">Nostoc flagelliforme CCNUN1</name>
    <dbReference type="NCBI Taxonomy" id="2038116"/>
    <lineage>
        <taxon>Bacteria</taxon>
        <taxon>Bacillati</taxon>
        <taxon>Cyanobacteriota</taxon>
        <taxon>Cyanophyceae</taxon>
        <taxon>Nostocales</taxon>
        <taxon>Nostocaceae</taxon>
        <taxon>Nostoc</taxon>
    </lineage>
</organism>
<proteinExistence type="predicted"/>
<gene>
    <name evidence="1" type="ORF">COO91_07163</name>
</gene>
<dbReference type="EMBL" id="CP024785">
    <property type="protein sequence ID" value="AUB41118.1"/>
    <property type="molecule type" value="Genomic_DNA"/>
</dbReference>
<keyword evidence="2" id="KW-1185">Reference proteome</keyword>
<dbReference type="Proteomes" id="UP000232003">
    <property type="component" value="Chromosome"/>
</dbReference>